<keyword evidence="1" id="KW-0472">Membrane</keyword>
<reference evidence="3" key="1">
    <citation type="journal article" date="2019" name="PLoS Negl. Trop. Dis.">
        <title>Revisiting the worldwide diversity of Leptospira species in the environment.</title>
        <authorList>
            <person name="Vincent A.T."/>
            <person name="Schiettekatte O."/>
            <person name="Bourhy P."/>
            <person name="Veyrier F.J."/>
            <person name="Picardeau M."/>
        </authorList>
    </citation>
    <scope>NUCLEOTIDE SEQUENCE [LARGE SCALE GENOMIC DNA]</scope>
    <source>
        <strain evidence="3">201702407</strain>
    </source>
</reference>
<keyword evidence="3" id="KW-1185">Reference proteome</keyword>
<dbReference type="Proteomes" id="UP000297422">
    <property type="component" value="Unassembled WGS sequence"/>
</dbReference>
<evidence type="ECO:0000256" key="1">
    <source>
        <dbReference type="SAM" id="Phobius"/>
    </source>
</evidence>
<sequence>MFRLKFYKKPTFCVWTGFLLFLLVAAPIAIDFSLEESYLKTERFQNHRSARPATVAVVPGASVYKNEPSP</sequence>
<feature type="transmembrane region" description="Helical" evidence="1">
    <location>
        <begin position="12"/>
        <end position="30"/>
    </location>
</feature>
<comment type="caution">
    <text evidence="2">The sequence shown here is derived from an EMBL/GenBank/DDBJ whole genome shotgun (WGS) entry which is preliminary data.</text>
</comment>
<organism evidence="2 3">
    <name type="scientific">Leptospira stimsonii</name>
    <dbReference type="NCBI Taxonomy" id="2202203"/>
    <lineage>
        <taxon>Bacteria</taxon>
        <taxon>Pseudomonadati</taxon>
        <taxon>Spirochaetota</taxon>
        <taxon>Spirochaetia</taxon>
        <taxon>Leptospirales</taxon>
        <taxon>Leptospiraceae</taxon>
        <taxon>Leptospira</taxon>
    </lineage>
</organism>
<feature type="non-terminal residue" evidence="2">
    <location>
        <position position="70"/>
    </location>
</feature>
<dbReference type="EMBL" id="RQGT01000080">
    <property type="protein sequence ID" value="TGM13644.1"/>
    <property type="molecule type" value="Genomic_DNA"/>
</dbReference>
<proteinExistence type="predicted"/>
<evidence type="ECO:0000313" key="2">
    <source>
        <dbReference type="EMBL" id="TGM13644.1"/>
    </source>
</evidence>
<name>A0ABY2N0T7_9LEPT</name>
<keyword evidence="1" id="KW-0812">Transmembrane</keyword>
<keyword evidence="1" id="KW-1133">Transmembrane helix</keyword>
<evidence type="ECO:0000313" key="3">
    <source>
        <dbReference type="Proteomes" id="UP000297422"/>
    </source>
</evidence>
<gene>
    <name evidence="2" type="ORF">EHQ90_13360</name>
</gene>
<protein>
    <submittedName>
        <fullName evidence="2">Membrane permeability protein SanA</fullName>
    </submittedName>
</protein>
<accession>A0ABY2N0T7</accession>